<sequence>MNLTDVIAGVTLTKACSIKADADSTESKVVNLRIKFDGAQLGDVFAKAVSSTVIAWQNGVGRKGFDTFKANQTVDIQFSAPASRPQMDPETAVVNLLKSMSPTEQIEYLKNLATKAAKA</sequence>
<proteinExistence type="predicted"/>
<dbReference type="EMBL" id="MT142229">
    <property type="protein sequence ID" value="QJA76513.1"/>
    <property type="molecule type" value="Genomic_DNA"/>
</dbReference>
<gene>
    <name evidence="1" type="ORF">MM415A01495_0008</name>
</gene>
<name>A0A6M3K2G8_9ZZZZ</name>
<protein>
    <submittedName>
        <fullName evidence="1">Uncharacterized protein</fullName>
    </submittedName>
</protein>
<dbReference type="AlphaFoldDB" id="A0A6M3K2G8"/>
<accession>A0A6M3K2G8</accession>
<evidence type="ECO:0000313" key="1">
    <source>
        <dbReference type="EMBL" id="QJA76513.1"/>
    </source>
</evidence>
<reference evidence="1" key="1">
    <citation type="submission" date="2020-03" db="EMBL/GenBank/DDBJ databases">
        <title>The deep terrestrial virosphere.</title>
        <authorList>
            <person name="Holmfeldt K."/>
            <person name="Nilsson E."/>
            <person name="Simone D."/>
            <person name="Lopez-Fernandez M."/>
            <person name="Wu X."/>
            <person name="de Brujin I."/>
            <person name="Lundin D."/>
            <person name="Andersson A."/>
            <person name="Bertilsson S."/>
            <person name="Dopson M."/>
        </authorList>
    </citation>
    <scope>NUCLEOTIDE SEQUENCE</scope>
    <source>
        <strain evidence="1">MM415A01495</strain>
    </source>
</reference>
<organism evidence="1">
    <name type="scientific">viral metagenome</name>
    <dbReference type="NCBI Taxonomy" id="1070528"/>
    <lineage>
        <taxon>unclassified sequences</taxon>
        <taxon>metagenomes</taxon>
        <taxon>organismal metagenomes</taxon>
    </lineage>
</organism>